<keyword evidence="4" id="KW-1185">Reference proteome</keyword>
<dbReference type="PANTHER" id="PTHR35561:SF1">
    <property type="entry name" value="RNA 2',3'-CYCLIC PHOSPHODIESTERASE"/>
    <property type="match status" value="1"/>
</dbReference>
<dbReference type="InterPro" id="IPR004175">
    <property type="entry name" value="RNA_CPDase"/>
</dbReference>
<dbReference type="SUPFAM" id="SSF55144">
    <property type="entry name" value="LigT-like"/>
    <property type="match status" value="1"/>
</dbReference>
<dbReference type="GO" id="GO:0016874">
    <property type="term" value="F:ligase activity"/>
    <property type="evidence" value="ECO:0007669"/>
    <property type="project" value="UniProtKB-KW"/>
</dbReference>
<name>A0A1M6B8A5_9FIRM</name>
<keyword evidence="3" id="KW-0436">Ligase</keyword>
<gene>
    <name evidence="3" type="ORF">SAMN02745176_00326</name>
</gene>
<comment type="similarity">
    <text evidence="2">Belongs to the 2H phosphoesterase superfamily. ThpR family.</text>
</comment>
<dbReference type="InterPro" id="IPR009097">
    <property type="entry name" value="Cyclic_Pdiesterase"/>
</dbReference>
<keyword evidence="1 2" id="KW-0378">Hydrolase</keyword>
<dbReference type="Pfam" id="PF13563">
    <property type="entry name" value="2_5_RNA_ligase2"/>
    <property type="match status" value="1"/>
</dbReference>
<evidence type="ECO:0000313" key="4">
    <source>
        <dbReference type="Proteomes" id="UP000184442"/>
    </source>
</evidence>
<organism evidence="3 4">
    <name type="scientific">Lutispora thermophila DSM 19022</name>
    <dbReference type="NCBI Taxonomy" id="1122184"/>
    <lineage>
        <taxon>Bacteria</taxon>
        <taxon>Bacillati</taxon>
        <taxon>Bacillota</taxon>
        <taxon>Clostridia</taxon>
        <taxon>Lutisporales</taxon>
        <taxon>Lutisporaceae</taxon>
        <taxon>Lutispora</taxon>
    </lineage>
</organism>
<reference evidence="3 4" key="1">
    <citation type="submission" date="2016-11" db="EMBL/GenBank/DDBJ databases">
        <authorList>
            <person name="Jaros S."/>
            <person name="Januszkiewicz K."/>
            <person name="Wedrychowicz H."/>
        </authorList>
    </citation>
    <scope>NUCLEOTIDE SEQUENCE [LARGE SCALE GENOMIC DNA]</scope>
    <source>
        <strain evidence="3 4">DSM 19022</strain>
    </source>
</reference>
<dbReference type="NCBIfam" id="TIGR02258">
    <property type="entry name" value="2_5_ligase"/>
    <property type="match status" value="1"/>
</dbReference>
<dbReference type="AlphaFoldDB" id="A0A1M6B8A5"/>
<dbReference type="PANTHER" id="PTHR35561">
    <property type="entry name" value="RNA 2',3'-CYCLIC PHOSPHODIESTERASE"/>
    <property type="match status" value="1"/>
</dbReference>
<dbReference type="HAMAP" id="MF_01940">
    <property type="entry name" value="RNA_CPDase"/>
    <property type="match status" value="1"/>
</dbReference>
<sequence>MRTFIGIDFDMKIKDEIKNLQSVVKENSIRGRFKYVANFHLTLKFLGEITENQIPLINEVLKRSADNVGDFSLIIEKLGFFGGKGANIRTLWLGLGGDLDSLNALYENIEDGLSVLGFEKEKRTYTPHITIAQDLLLNKDFHELRKTLDLSRIPSINVREVSLIKSEQIQGRRVYTPISTFKLIGQ</sequence>
<dbReference type="EMBL" id="FQZS01000003">
    <property type="protein sequence ID" value="SHI44945.1"/>
    <property type="molecule type" value="Genomic_DNA"/>
</dbReference>
<feature type="active site" description="Proton acceptor" evidence="2">
    <location>
        <position position="128"/>
    </location>
</feature>
<proteinExistence type="inferred from homology"/>
<dbReference type="Gene3D" id="3.90.1140.10">
    <property type="entry name" value="Cyclic phosphodiesterase"/>
    <property type="match status" value="1"/>
</dbReference>
<comment type="catalytic activity">
    <reaction evidence="2">
        <text>a 3'-end 2',3'-cyclophospho-ribonucleotide-RNA + H2O = a 3'-end 2'-phospho-ribonucleotide-RNA + H(+)</text>
        <dbReference type="Rhea" id="RHEA:11828"/>
        <dbReference type="Rhea" id="RHEA-COMP:10464"/>
        <dbReference type="Rhea" id="RHEA-COMP:17353"/>
        <dbReference type="ChEBI" id="CHEBI:15377"/>
        <dbReference type="ChEBI" id="CHEBI:15378"/>
        <dbReference type="ChEBI" id="CHEBI:83064"/>
        <dbReference type="ChEBI" id="CHEBI:173113"/>
        <dbReference type="EC" id="3.1.4.58"/>
    </reaction>
</comment>
<evidence type="ECO:0000256" key="2">
    <source>
        <dbReference type="HAMAP-Rule" id="MF_01940"/>
    </source>
</evidence>
<dbReference type="STRING" id="1122184.SAMN02745176_00326"/>
<protein>
    <recommendedName>
        <fullName evidence="2">RNA 2',3'-cyclic phosphodiesterase</fullName>
        <shortName evidence="2">RNA 2',3'-CPDase</shortName>
        <ecNumber evidence="2">3.1.4.58</ecNumber>
    </recommendedName>
</protein>
<dbReference type="EC" id="3.1.4.58" evidence="2"/>
<comment type="function">
    <text evidence="2">Hydrolyzes RNA 2',3'-cyclic phosphodiester to an RNA 2'-phosphomonoester.</text>
</comment>
<feature type="short sequence motif" description="HXTX 2" evidence="2">
    <location>
        <begin position="128"/>
        <end position="131"/>
    </location>
</feature>
<evidence type="ECO:0000256" key="1">
    <source>
        <dbReference type="ARBA" id="ARBA00022801"/>
    </source>
</evidence>
<feature type="active site" description="Proton donor" evidence="2">
    <location>
        <position position="40"/>
    </location>
</feature>
<dbReference type="Proteomes" id="UP000184442">
    <property type="component" value="Unassembled WGS sequence"/>
</dbReference>
<accession>A0A1M6B8A5</accession>
<evidence type="ECO:0000313" key="3">
    <source>
        <dbReference type="EMBL" id="SHI44945.1"/>
    </source>
</evidence>
<dbReference type="OrthoDB" id="9789350at2"/>
<dbReference type="GO" id="GO:0004113">
    <property type="term" value="F:2',3'-cyclic-nucleotide 3'-phosphodiesterase activity"/>
    <property type="evidence" value="ECO:0007669"/>
    <property type="project" value="InterPro"/>
</dbReference>
<dbReference type="RefSeq" id="WP_073023789.1">
    <property type="nucleotide sequence ID" value="NZ_FQZS01000003.1"/>
</dbReference>
<dbReference type="GO" id="GO:0008664">
    <property type="term" value="F:RNA 2',3'-cyclic 3'-phosphodiesterase activity"/>
    <property type="evidence" value="ECO:0007669"/>
    <property type="project" value="UniProtKB-EC"/>
</dbReference>
<feature type="short sequence motif" description="HXTX 1" evidence="2">
    <location>
        <begin position="40"/>
        <end position="43"/>
    </location>
</feature>